<evidence type="ECO:0000313" key="3">
    <source>
        <dbReference type="Proteomes" id="UP000007148"/>
    </source>
</evidence>
<keyword evidence="3" id="KW-1185">Reference proteome</keyword>
<dbReference type="EMBL" id="CAFZ01001353">
    <property type="protein sequence ID" value="CCA77192.1"/>
    <property type="molecule type" value="Genomic_DNA"/>
</dbReference>
<reference evidence="2 3" key="1">
    <citation type="journal article" date="2011" name="PLoS Pathog.">
        <title>Endophytic Life Strategies Decoded by Genome and Transcriptome Analyses of the Mutualistic Root Symbiont Piriformospora indica.</title>
        <authorList>
            <person name="Zuccaro A."/>
            <person name="Lahrmann U."/>
            <person name="Guldener U."/>
            <person name="Langen G."/>
            <person name="Pfiffi S."/>
            <person name="Biedenkopf D."/>
            <person name="Wong P."/>
            <person name="Samans B."/>
            <person name="Grimm C."/>
            <person name="Basiewicz M."/>
            <person name="Murat C."/>
            <person name="Martin F."/>
            <person name="Kogel K.H."/>
        </authorList>
    </citation>
    <scope>NUCLEOTIDE SEQUENCE [LARGE SCALE GENOMIC DNA]</scope>
    <source>
        <strain evidence="2 3">DSM 11827</strain>
    </source>
</reference>
<comment type="caution">
    <text evidence="2">The sequence shown here is derived from an EMBL/GenBank/DDBJ whole genome shotgun (WGS) entry which is preliminary data.</text>
</comment>
<feature type="region of interest" description="Disordered" evidence="1">
    <location>
        <begin position="1"/>
        <end position="28"/>
    </location>
</feature>
<evidence type="ECO:0000256" key="1">
    <source>
        <dbReference type="SAM" id="MobiDB-lite"/>
    </source>
</evidence>
<protein>
    <submittedName>
        <fullName evidence="2">Uncharacterized protein</fullName>
    </submittedName>
</protein>
<accession>G4U0U9</accession>
<sequence>MVAEVPQQPHQSQYDRAEGGGYLDYGPPWDCAQQDGSAVHAERIRFDLEIIVGSKLKRAG</sequence>
<gene>
    <name evidence="2" type="ORF">PIIN_11174</name>
</gene>
<dbReference type="Proteomes" id="UP000007148">
    <property type="component" value="Unassembled WGS sequence"/>
</dbReference>
<proteinExistence type="predicted"/>
<dbReference type="InParanoid" id="G4U0U9"/>
<evidence type="ECO:0000313" key="2">
    <source>
        <dbReference type="EMBL" id="CCA77192.1"/>
    </source>
</evidence>
<dbReference type="HOGENOM" id="CLU_2942648_0_0_1"/>
<name>G4U0U9_SERID</name>
<dbReference type="AlphaFoldDB" id="G4U0U9"/>
<organism evidence="2 3">
    <name type="scientific">Serendipita indica (strain DSM 11827)</name>
    <name type="common">Root endophyte fungus</name>
    <name type="synonym">Piriformospora indica</name>
    <dbReference type="NCBI Taxonomy" id="1109443"/>
    <lineage>
        <taxon>Eukaryota</taxon>
        <taxon>Fungi</taxon>
        <taxon>Dikarya</taxon>
        <taxon>Basidiomycota</taxon>
        <taxon>Agaricomycotina</taxon>
        <taxon>Agaricomycetes</taxon>
        <taxon>Sebacinales</taxon>
        <taxon>Serendipitaceae</taxon>
        <taxon>Serendipita</taxon>
    </lineage>
</organism>